<evidence type="ECO:0000313" key="2">
    <source>
        <dbReference type="EMBL" id="MCP9274054.1"/>
    </source>
</evidence>
<keyword evidence="2" id="KW-0067">ATP-binding</keyword>
<evidence type="ECO:0000259" key="1">
    <source>
        <dbReference type="Pfam" id="PF04326"/>
    </source>
</evidence>
<proteinExistence type="predicted"/>
<gene>
    <name evidence="2" type="ORF">NM203_17845</name>
</gene>
<protein>
    <submittedName>
        <fullName evidence="2">ATP-binding protein</fullName>
    </submittedName>
</protein>
<evidence type="ECO:0000313" key="3">
    <source>
        <dbReference type="Proteomes" id="UP001651690"/>
    </source>
</evidence>
<feature type="domain" description="Schlafen AlbA-2" evidence="1">
    <location>
        <begin position="287"/>
        <end position="428"/>
    </location>
</feature>
<dbReference type="EMBL" id="JANDBD010000007">
    <property type="protein sequence ID" value="MCP9274054.1"/>
    <property type="molecule type" value="Genomic_DNA"/>
</dbReference>
<dbReference type="Gene3D" id="3.30.950.30">
    <property type="entry name" value="Schlafen, AAA domain"/>
    <property type="match status" value="1"/>
</dbReference>
<dbReference type="RefSeq" id="WP_255061400.1">
    <property type="nucleotide sequence ID" value="NZ_JANDBD010000007.1"/>
</dbReference>
<organism evidence="2 3">
    <name type="scientific">Mycolicibacterium arenosum</name>
    <dbReference type="NCBI Taxonomy" id="2952157"/>
    <lineage>
        <taxon>Bacteria</taxon>
        <taxon>Bacillati</taxon>
        <taxon>Actinomycetota</taxon>
        <taxon>Actinomycetes</taxon>
        <taxon>Mycobacteriales</taxon>
        <taxon>Mycobacteriaceae</taxon>
        <taxon>Mycolicibacterium</taxon>
    </lineage>
</organism>
<reference evidence="2 3" key="1">
    <citation type="submission" date="2022-06" db="EMBL/GenBank/DDBJ databases">
        <title>Mycolicibacterium sp. CAU 1645 isolated from seawater.</title>
        <authorList>
            <person name="Kim W."/>
        </authorList>
    </citation>
    <scope>NUCLEOTIDE SEQUENCE [LARGE SCALE GENOMIC DNA]</scope>
    <source>
        <strain evidence="2 3">CAU 1645</strain>
    </source>
</reference>
<accession>A0ABT1M4H3</accession>
<keyword evidence="3" id="KW-1185">Reference proteome</keyword>
<dbReference type="Proteomes" id="UP001651690">
    <property type="component" value="Unassembled WGS sequence"/>
</dbReference>
<dbReference type="InterPro" id="IPR038461">
    <property type="entry name" value="Schlafen_AlbA_2_dom_sf"/>
</dbReference>
<dbReference type="GO" id="GO:0005524">
    <property type="term" value="F:ATP binding"/>
    <property type="evidence" value="ECO:0007669"/>
    <property type="project" value="UniProtKB-KW"/>
</dbReference>
<keyword evidence="2" id="KW-0547">Nucleotide-binding</keyword>
<dbReference type="Pfam" id="PF04326">
    <property type="entry name" value="SLFN_AlbA_2"/>
    <property type="match status" value="1"/>
</dbReference>
<name>A0ABT1M4H3_9MYCO</name>
<comment type="caution">
    <text evidence="2">The sequence shown here is derived from an EMBL/GenBank/DDBJ whole genome shotgun (WGS) entry which is preliminary data.</text>
</comment>
<sequence>MNIIYVASLLTYDGIEHVGRSLARHLAGEHNLQVCGAIVPPGSDLLESRVGNWVVSADQLSEVDVVYMEGGWTDGSGGATERFPPALAESFAFEGGQLVVADVDRNSARKHQATLDDAAQMFGARVSFPNRQGKGRTRYLYDAGAQERYGTRYFASQMVVGERMIPALEGIDSLLVEGAVHLSVSNSEIAATGNQASTQTLEDDLYVDAGGLSPWATVNDFGRGHAALIAGWLSHDLNVDECPDNARWVSNLISLMVDRSHESAAWQVRRQRNSSLSEIATLLDKHENQRLERKSSFLVPVGEVKTIPTEQMQLQVGKSIAALANTDGGHVIIGQDDERILLGLGRDFASLKSGDRDGFEQKIAEYTDNYLFPRWETLGLRVHWITKDGVEVAIIEVPAQPAGTVVTLKQKGGQEAFYVRRGTRTDALTGQALVLWLAARQRR</sequence>
<dbReference type="InterPro" id="IPR007421">
    <property type="entry name" value="Schlafen_AlbA_2_dom"/>
</dbReference>